<dbReference type="Proteomes" id="UP000265489">
    <property type="component" value="Unassembled WGS sequence"/>
</dbReference>
<dbReference type="Pfam" id="PF04883">
    <property type="entry name" value="HK97-gp10_like"/>
    <property type="match status" value="1"/>
</dbReference>
<dbReference type="AlphaFoldDB" id="A0A395WDZ6"/>
<dbReference type="InterPro" id="IPR010064">
    <property type="entry name" value="HK97-gp10_tail"/>
</dbReference>
<gene>
    <name evidence="1" type="ORF">DWW32_00600</name>
</gene>
<evidence type="ECO:0000313" key="2">
    <source>
        <dbReference type="Proteomes" id="UP000265489"/>
    </source>
</evidence>
<accession>A0A395WDZ6</accession>
<name>A0A395WDZ6_9FIRM</name>
<dbReference type="EMBL" id="QRYQ01000001">
    <property type="protein sequence ID" value="RGU94047.1"/>
    <property type="molecule type" value="Genomic_DNA"/>
</dbReference>
<evidence type="ECO:0000313" key="1">
    <source>
        <dbReference type="EMBL" id="RGU94047.1"/>
    </source>
</evidence>
<reference evidence="1 2" key="1">
    <citation type="submission" date="2018-08" db="EMBL/GenBank/DDBJ databases">
        <title>A genome reference for cultivated species of the human gut microbiota.</title>
        <authorList>
            <person name="Zou Y."/>
            <person name="Xue W."/>
            <person name="Luo G."/>
        </authorList>
    </citation>
    <scope>NUCLEOTIDE SEQUENCE [LARGE SCALE GENOMIC DNA]</scope>
    <source>
        <strain evidence="1 2">AF15-20</strain>
    </source>
</reference>
<comment type="caution">
    <text evidence="1">The sequence shown here is derived from an EMBL/GenBank/DDBJ whole genome shotgun (WGS) entry which is preliminary data.</text>
</comment>
<sequence>MAVNDVYCDMSQLGPEIRKMIQEYKEHSLAQIDRAVEETTKDSKDIIKAKANVDHRNTRRKGKYKRSITYKIERELAHTRGVIYASGHEYSLTHLLENGHNLWNTPRRTRAFKHWKDGETNAIKELPSLIEKYLKG</sequence>
<organism evidence="1 2">
    <name type="scientific">Holdemanella biformis</name>
    <dbReference type="NCBI Taxonomy" id="1735"/>
    <lineage>
        <taxon>Bacteria</taxon>
        <taxon>Bacillati</taxon>
        <taxon>Bacillota</taxon>
        <taxon>Erysipelotrichia</taxon>
        <taxon>Erysipelotrichales</taxon>
        <taxon>Erysipelotrichaceae</taxon>
        <taxon>Holdemanella</taxon>
    </lineage>
</organism>
<evidence type="ECO:0008006" key="3">
    <source>
        <dbReference type="Google" id="ProtNLM"/>
    </source>
</evidence>
<proteinExistence type="predicted"/>
<protein>
    <recommendedName>
        <fullName evidence="3">HK97 gp10 family phage protein</fullName>
    </recommendedName>
</protein>
<dbReference type="RefSeq" id="WP_118324269.1">
    <property type="nucleotide sequence ID" value="NZ_CAUEVG010000003.1"/>
</dbReference>